<protein>
    <submittedName>
        <fullName evidence="1">Uncharacterized protein</fullName>
    </submittedName>
</protein>
<comment type="caution">
    <text evidence="1">The sequence shown here is derived from an EMBL/GenBank/DDBJ whole genome shotgun (WGS) entry which is preliminary data.</text>
</comment>
<accession>A0A835J9Z8</accession>
<dbReference type="AlphaFoldDB" id="A0A835J9Z8"/>
<keyword evidence="2" id="KW-1185">Reference proteome</keyword>
<name>A0A835J9Z8_9ROSI</name>
<gene>
    <name evidence="1" type="ORF">SADUNF_Sadunf16G0229100</name>
</gene>
<evidence type="ECO:0000313" key="2">
    <source>
        <dbReference type="Proteomes" id="UP000657918"/>
    </source>
</evidence>
<dbReference type="EMBL" id="JADGMS010000016">
    <property type="protein sequence ID" value="KAF9666435.1"/>
    <property type="molecule type" value="Genomic_DNA"/>
</dbReference>
<evidence type="ECO:0000313" key="1">
    <source>
        <dbReference type="EMBL" id="KAF9666435.1"/>
    </source>
</evidence>
<organism evidence="1 2">
    <name type="scientific">Salix dunnii</name>
    <dbReference type="NCBI Taxonomy" id="1413687"/>
    <lineage>
        <taxon>Eukaryota</taxon>
        <taxon>Viridiplantae</taxon>
        <taxon>Streptophyta</taxon>
        <taxon>Embryophyta</taxon>
        <taxon>Tracheophyta</taxon>
        <taxon>Spermatophyta</taxon>
        <taxon>Magnoliopsida</taxon>
        <taxon>eudicotyledons</taxon>
        <taxon>Gunneridae</taxon>
        <taxon>Pentapetalae</taxon>
        <taxon>rosids</taxon>
        <taxon>fabids</taxon>
        <taxon>Malpighiales</taxon>
        <taxon>Salicaceae</taxon>
        <taxon>Saliceae</taxon>
        <taxon>Salix</taxon>
    </lineage>
</organism>
<proteinExistence type="predicted"/>
<dbReference type="Proteomes" id="UP000657918">
    <property type="component" value="Chromosome 16"/>
</dbReference>
<sequence>MRYLFHNKRLALGDEFIRIMMCGKWTIRKEKHIRSAMSSLELQPFSRLDLVYMEDAVLALAMKQTWLLAPMWIKSKRSLAFGSFNCRVESLPPPLEHEDSAHVNS</sequence>
<reference evidence="1 2" key="1">
    <citation type="submission" date="2020-10" db="EMBL/GenBank/DDBJ databases">
        <title>Plant Genome Project.</title>
        <authorList>
            <person name="Zhang R.-G."/>
        </authorList>
    </citation>
    <scope>NUCLEOTIDE SEQUENCE [LARGE SCALE GENOMIC DNA]</scope>
    <source>
        <strain evidence="1">FAFU-HL-1</strain>
        <tissue evidence="1">Leaf</tissue>
    </source>
</reference>